<dbReference type="AlphaFoldDB" id="A0A4Q0MHS3"/>
<gene>
    <name evidence="1" type="ORF">EKH83_02325</name>
</gene>
<evidence type="ECO:0000313" key="1">
    <source>
        <dbReference type="EMBL" id="RXF72579.1"/>
    </source>
</evidence>
<evidence type="ECO:0000313" key="2">
    <source>
        <dbReference type="Proteomes" id="UP000290848"/>
    </source>
</evidence>
<proteinExistence type="predicted"/>
<evidence type="ECO:0008006" key="3">
    <source>
        <dbReference type="Google" id="ProtNLM"/>
    </source>
</evidence>
<sequence length="166" mass="18459">MMRYLLLFTLFVSGISVKAQYLSWYLSAQTGSCNYGSPNMNGAVLAGFKTEAGQQLSFGPVVKSYMSDQKFGNLVGIRLYSQTSVSERVNIYMQCDVSNGTQFQAVSMKSPLRLETGVGINYMIGEKIGVGAGYNFGDYNPLNNMRKSSPSLKLIYLIPFRSNNWY</sequence>
<dbReference type="RefSeq" id="WP_128767764.1">
    <property type="nucleotide sequence ID" value="NZ_RXOC01000001.1"/>
</dbReference>
<organism evidence="1 2">
    <name type="scientific">Arcticibacter tournemirensis</name>
    <dbReference type="NCBI Taxonomy" id="699437"/>
    <lineage>
        <taxon>Bacteria</taxon>
        <taxon>Pseudomonadati</taxon>
        <taxon>Bacteroidota</taxon>
        <taxon>Sphingobacteriia</taxon>
        <taxon>Sphingobacteriales</taxon>
        <taxon>Sphingobacteriaceae</taxon>
        <taxon>Arcticibacter</taxon>
    </lineage>
</organism>
<reference evidence="1 2" key="1">
    <citation type="submission" date="2018-12" db="EMBL/GenBank/DDBJ databases">
        <title>The Draft Genome Sequence of the Soil Bacterium Pedobacter tournemirensis R1.</title>
        <authorList>
            <person name="He J."/>
        </authorList>
    </citation>
    <scope>NUCLEOTIDE SEQUENCE [LARGE SCALE GENOMIC DNA]</scope>
    <source>
        <strain evidence="1 2">R1</strain>
    </source>
</reference>
<dbReference type="Proteomes" id="UP000290848">
    <property type="component" value="Unassembled WGS sequence"/>
</dbReference>
<comment type="caution">
    <text evidence="1">The sequence shown here is derived from an EMBL/GenBank/DDBJ whole genome shotgun (WGS) entry which is preliminary data.</text>
</comment>
<protein>
    <recommendedName>
        <fullName evidence="3">Outer membrane protein beta-barrel domain-containing protein</fullName>
    </recommendedName>
</protein>
<name>A0A4Q0MHS3_9SPHI</name>
<accession>A0A4Q0MHS3</accession>
<dbReference type="EMBL" id="RXOC01000001">
    <property type="protein sequence ID" value="RXF72579.1"/>
    <property type="molecule type" value="Genomic_DNA"/>
</dbReference>